<evidence type="ECO:0000256" key="9">
    <source>
        <dbReference type="ARBA" id="ARBA00022840"/>
    </source>
</evidence>
<evidence type="ECO:0000256" key="1">
    <source>
        <dbReference type="ARBA" id="ARBA00008226"/>
    </source>
</evidence>
<dbReference type="PANTHER" id="PTHR11451">
    <property type="entry name" value="THREONINE-TRNA LIGASE"/>
    <property type="match status" value="1"/>
</dbReference>
<dbReference type="InterPro" id="IPR002320">
    <property type="entry name" value="Thr-tRNA-ligase_IIa"/>
</dbReference>
<dbReference type="CDD" id="cd00860">
    <property type="entry name" value="ThrRS_anticodon"/>
    <property type="match status" value="1"/>
</dbReference>
<keyword evidence="4" id="KW-0820">tRNA-binding</keyword>
<dbReference type="GO" id="GO:0005524">
    <property type="term" value="F:ATP binding"/>
    <property type="evidence" value="ECO:0007669"/>
    <property type="project" value="UniProtKB-KW"/>
</dbReference>
<dbReference type="SUPFAM" id="SSF52954">
    <property type="entry name" value="Class II aaRS ABD-related"/>
    <property type="match status" value="1"/>
</dbReference>
<dbReference type="HAMAP" id="MF_00184">
    <property type="entry name" value="Thr_tRNA_synth"/>
    <property type="match status" value="1"/>
</dbReference>
<keyword evidence="3" id="KW-0963">Cytoplasm</keyword>
<evidence type="ECO:0000256" key="6">
    <source>
        <dbReference type="ARBA" id="ARBA00022723"/>
    </source>
</evidence>
<sequence>MSQRTVTVDGKSISTDGSIIRDVVRDKRAVAARVGGRLVDLSAPLDEGQDIETVPADSDEGVHIIRHSAAHVMAEAVKQLFPDAKPTIGPATEDGFYYDFDRSQSFTPEDLEKIEKKMEELVKADLPFIRKDMSRQEAIAFFREKGEPYKVEIIQDMDDDVCDVSLYEQGSFVDLCRGPHVPSTGYIKAFKLLSIAGAYWRGDEKNQMLQRIYGTAFSSPKELKNYLDFLEEAKKRDHRKLGRELDLFMFSDDAGPGLVIYMPKGGRLRSLIEEFEKKLHFRRGYDIVYGPNILRGRLWEISGHMDNYKENMYFTELDGQLYGIKPMNCLSHIMIYKSKVRSYRDLPLRYFELGSVTRNEKSGVIHGLLRTRQFTQDDAHIFCRPDQLIDEITAIIDMVADVMAIFGFSYDMEISTRPEQSMGSEEMWDMATQALKDALDKKGLPYDINEGDGAFYGPKIDVKIKDAIGRSWQCATIQCDFQMPERFDMHYIGSDGERHRPVMLHRVILGSIERFIGVLIEHFAGAFPVWIAPVQAVVMNITDAQADYAADVAARLRANDVRIELDTRNEKIGYKIREARQQKVPYMVIMGDREKEEGTITVRERSGDQKTMTVDEFIKIIREAQPVI</sequence>
<evidence type="ECO:0000256" key="11">
    <source>
        <dbReference type="ARBA" id="ARBA00022917"/>
    </source>
</evidence>
<evidence type="ECO:0000256" key="14">
    <source>
        <dbReference type="ARBA" id="ARBA00049515"/>
    </source>
</evidence>
<dbReference type="EMBL" id="CAADRM010000144">
    <property type="protein sequence ID" value="VFU18111.1"/>
    <property type="molecule type" value="Genomic_DNA"/>
</dbReference>
<dbReference type="InterPro" id="IPR002314">
    <property type="entry name" value="aa-tRNA-synt_IIb"/>
</dbReference>
<evidence type="ECO:0000256" key="4">
    <source>
        <dbReference type="ARBA" id="ARBA00022555"/>
    </source>
</evidence>
<evidence type="ECO:0000256" key="7">
    <source>
        <dbReference type="ARBA" id="ARBA00022741"/>
    </source>
</evidence>
<dbReference type="AlphaFoldDB" id="A0A485M6W7"/>
<dbReference type="GO" id="GO:0006435">
    <property type="term" value="P:threonyl-tRNA aminoacylation"/>
    <property type="evidence" value="ECO:0007669"/>
    <property type="project" value="InterPro"/>
</dbReference>
<dbReference type="SMART" id="SM00863">
    <property type="entry name" value="tRNA_SAD"/>
    <property type="match status" value="1"/>
</dbReference>
<dbReference type="InterPro" id="IPR047246">
    <property type="entry name" value="ThrRS_anticodon"/>
</dbReference>
<organism evidence="17">
    <name type="scientific">anaerobic digester metagenome</name>
    <dbReference type="NCBI Taxonomy" id="1263854"/>
    <lineage>
        <taxon>unclassified sequences</taxon>
        <taxon>metagenomes</taxon>
        <taxon>ecological metagenomes</taxon>
    </lineage>
</organism>
<dbReference type="Gene3D" id="3.40.50.800">
    <property type="entry name" value="Anticodon-binding domain"/>
    <property type="match status" value="1"/>
</dbReference>
<dbReference type="Pfam" id="PF07973">
    <property type="entry name" value="tRNA_SAD"/>
    <property type="match status" value="1"/>
</dbReference>
<dbReference type="Gene3D" id="3.30.930.10">
    <property type="entry name" value="Bira Bifunctional Protein, Domain 2"/>
    <property type="match status" value="1"/>
</dbReference>
<dbReference type="FunFam" id="3.30.980.10:FF:000005">
    <property type="entry name" value="Threonyl-tRNA synthetase, mitochondrial"/>
    <property type="match status" value="1"/>
</dbReference>
<dbReference type="NCBIfam" id="TIGR00418">
    <property type="entry name" value="thrS"/>
    <property type="match status" value="1"/>
</dbReference>
<reference evidence="17" key="1">
    <citation type="submission" date="2019-03" db="EMBL/GenBank/DDBJ databases">
        <authorList>
            <person name="Hao L."/>
        </authorList>
    </citation>
    <scope>NUCLEOTIDE SEQUENCE</scope>
</reference>
<dbReference type="Pfam" id="PF00587">
    <property type="entry name" value="tRNA-synt_2b"/>
    <property type="match status" value="1"/>
</dbReference>
<evidence type="ECO:0000256" key="5">
    <source>
        <dbReference type="ARBA" id="ARBA00022598"/>
    </source>
</evidence>
<dbReference type="Pfam" id="PF03129">
    <property type="entry name" value="HGTP_anticodon"/>
    <property type="match status" value="1"/>
</dbReference>
<evidence type="ECO:0000256" key="13">
    <source>
        <dbReference type="ARBA" id="ARBA00031900"/>
    </source>
</evidence>
<keyword evidence="5 17" id="KW-0436">Ligase</keyword>
<dbReference type="FunFam" id="3.40.50.800:FF:000001">
    <property type="entry name" value="Threonine--tRNA ligase"/>
    <property type="match status" value="1"/>
</dbReference>
<evidence type="ECO:0000256" key="3">
    <source>
        <dbReference type="ARBA" id="ARBA00022490"/>
    </source>
</evidence>
<dbReference type="CDD" id="cd00771">
    <property type="entry name" value="ThrRS_core"/>
    <property type="match status" value="1"/>
</dbReference>
<dbReference type="Gene3D" id="3.30.54.20">
    <property type="match status" value="1"/>
</dbReference>
<dbReference type="SUPFAM" id="SSF55186">
    <property type="entry name" value="ThrRS/AlaRS common domain"/>
    <property type="match status" value="1"/>
</dbReference>
<dbReference type="InterPro" id="IPR012947">
    <property type="entry name" value="tRNA_SAD"/>
</dbReference>
<dbReference type="FunFam" id="3.30.930.10:FF:000002">
    <property type="entry name" value="Threonine--tRNA ligase"/>
    <property type="match status" value="1"/>
</dbReference>
<evidence type="ECO:0000256" key="12">
    <source>
        <dbReference type="ARBA" id="ARBA00023146"/>
    </source>
</evidence>
<keyword evidence="10" id="KW-0694">RNA-binding</keyword>
<keyword evidence="11" id="KW-0648">Protein biosynthesis</keyword>
<proteinExistence type="inferred from homology"/>
<dbReference type="PANTHER" id="PTHR11451:SF44">
    <property type="entry name" value="THREONINE--TRNA LIGASE, CHLOROPLASTIC_MITOCHONDRIAL 2"/>
    <property type="match status" value="1"/>
</dbReference>
<keyword evidence="9" id="KW-0067">ATP-binding</keyword>
<evidence type="ECO:0000256" key="8">
    <source>
        <dbReference type="ARBA" id="ARBA00022833"/>
    </source>
</evidence>
<dbReference type="InterPro" id="IPR033728">
    <property type="entry name" value="ThrRS_core"/>
</dbReference>
<protein>
    <recommendedName>
        <fullName evidence="2">threonine--tRNA ligase</fullName>
        <ecNumber evidence="2">6.1.1.3</ecNumber>
    </recommendedName>
    <alternativeName>
        <fullName evidence="13">Threonyl-tRNA synthetase</fullName>
    </alternativeName>
</protein>
<dbReference type="EC" id="6.1.1.3" evidence="2"/>
<dbReference type="InterPro" id="IPR004095">
    <property type="entry name" value="TGS"/>
</dbReference>
<keyword evidence="8" id="KW-0862">Zinc</keyword>
<dbReference type="GO" id="GO:0000049">
    <property type="term" value="F:tRNA binding"/>
    <property type="evidence" value="ECO:0007669"/>
    <property type="project" value="UniProtKB-KW"/>
</dbReference>
<evidence type="ECO:0000313" key="17">
    <source>
        <dbReference type="EMBL" id="VFU18111.1"/>
    </source>
</evidence>
<dbReference type="GO" id="GO:0004829">
    <property type="term" value="F:threonine-tRNA ligase activity"/>
    <property type="evidence" value="ECO:0007669"/>
    <property type="project" value="UniProtKB-EC"/>
</dbReference>
<evidence type="ECO:0000259" key="16">
    <source>
        <dbReference type="PROSITE" id="PS51880"/>
    </source>
</evidence>
<dbReference type="SUPFAM" id="SSF55681">
    <property type="entry name" value="Class II aaRS and biotin synthetases"/>
    <property type="match status" value="1"/>
</dbReference>
<dbReference type="PROSITE" id="PS51880">
    <property type="entry name" value="TGS"/>
    <property type="match status" value="1"/>
</dbReference>
<dbReference type="GO" id="GO:0005829">
    <property type="term" value="C:cytosol"/>
    <property type="evidence" value="ECO:0007669"/>
    <property type="project" value="TreeGrafter"/>
</dbReference>
<comment type="catalytic activity">
    <reaction evidence="14">
        <text>tRNA(Thr) + L-threonine + ATP = L-threonyl-tRNA(Thr) + AMP + diphosphate + H(+)</text>
        <dbReference type="Rhea" id="RHEA:24624"/>
        <dbReference type="Rhea" id="RHEA-COMP:9670"/>
        <dbReference type="Rhea" id="RHEA-COMP:9704"/>
        <dbReference type="ChEBI" id="CHEBI:15378"/>
        <dbReference type="ChEBI" id="CHEBI:30616"/>
        <dbReference type="ChEBI" id="CHEBI:33019"/>
        <dbReference type="ChEBI" id="CHEBI:57926"/>
        <dbReference type="ChEBI" id="CHEBI:78442"/>
        <dbReference type="ChEBI" id="CHEBI:78534"/>
        <dbReference type="ChEBI" id="CHEBI:456215"/>
        <dbReference type="EC" id="6.1.1.3"/>
    </reaction>
</comment>
<evidence type="ECO:0000259" key="15">
    <source>
        <dbReference type="PROSITE" id="PS50862"/>
    </source>
</evidence>
<dbReference type="FunFam" id="3.30.54.20:FF:000002">
    <property type="entry name" value="Threonine--tRNA ligase"/>
    <property type="match status" value="1"/>
</dbReference>
<comment type="similarity">
    <text evidence="1">Belongs to the class-II aminoacyl-tRNA synthetase family.</text>
</comment>
<dbReference type="InterPro" id="IPR006195">
    <property type="entry name" value="aa-tRNA-synth_II"/>
</dbReference>
<dbReference type="GO" id="GO:0046872">
    <property type="term" value="F:metal ion binding"/>
    <property type="evidence" value="ECO:0007669"/>
    <property type="project" value="UniProtKB-KW"/>
</dbReference>
<dbReference type="InterPro" id="IPR018163">
    <property type="entry name" value="Thr/Ala-tRNA-synth_IIc_edit"/>
</dbReference>
<accession>A0A485M6W7</accession>
<keyword evidence="6" id="KW-0479">Metal-binding</keyword>
<gene>
    <name evidence="17" type="primary">thrS</name>
    <name evidence="17" type="ORF">SCFA_770010</name>
</gene>
<dbReference type="InterPro" id="IPR004154">
    <property type="entry name" value="Anticodon-bd"/>
</dbReference>
<keyword evidence="12 17" id="KW-0030">Aminoacyl-tRNA synthetase</keyword>
<feature type="domain" description="TGS" evidence="16">
    <location>
        <begin position="1"/>
        <end position="55"/>
    </location>
</feature>
<dbReference type="Gene3D" id="3.30.980.10">
    <property type="entry name" value="Threonyl-trna Synthetase, Chain A, domain 2"/>
    <property type="match status" value="1"/>
</dbReference>
<feature type="domain" description="Aminoacyl-transfer RNA synthetases class-II family profile" evidence="15">
    <location>
        <begin position="237"/>
        <end position="528"/>
    </location>
</feature>
<name>A0A485M6W7_9ZZZZ</name>
<evidence type="ECO:0000256" key="2">
    <source>
        <dbReference type="ARBA" id="ARBA00013163"/>
    </source>
</evidence>
<evidence type="ECO:0000256" key="10">
    <source>
        <dbReference type="ARBA" id="ARBA00022884"/>
    </source>
</evidence>
<dbReference type="InterPro" id="IPR045864">
    <property type="entry name" value="aa-tRNA-synth_II/BPL/LPL"/>
</dbReference>
<dbReference type="PROSITE" id="PS50862">
    <property type="entry name" value="AA_TRNA_LIGASE_II"/>
    <property type="match status" value="1"/>
</dbReference>
<dbReference type="PRINTS" id="PR01047">
    <property type="entry name" value="TRNASYNTHTHR"/>
</dbReference>
<dbReference type="InterPro" id="IPR036621">
    <property type="entry name" value="Anticodon-bd_dom_sf"/>
</dbReference>
<keyword evidence="7" id="KW-0547">Nucleotide-binding</keyword>